<evidence type="ECO:0000313" key="1">
    <source>
        <dbReference type="EMBL" id="TRU48061.1"/>
    </source>
</evidence>
<reference evidence="1 2" key="1">
    <citation type="submission" date="2019-01" db="EMBL/GenBank/DDBJ databases">
        <title>Coherence of Microcystis species and biogeography revealed through population genomics.</title>
        <authorList>
            <person name="Perez-Carrascal O.M."/>
            <person name="Terrat Y."/>
            <person name="Giani A."/>
            <person name="Fortin N."/>
            <person name="Tromas N."/>
            <person name="Shapiro B.J."/>
        </authorList>
    </citation>
    <scope>NUCLEOTIDE SEQUENCE [LARGE SCALE GENOMIC DNA]</scope>
    <source>
        <strain evidence="1">Ma_QC_Ca_00000000_S207</strain>
    </source>
</reference>
<name>A0A552FMV9_MICAE</name>
<gene>
    <name evidence="1" type="ORF">EWV91_09905</name>
</gene>
<dbReference type="Proteomes" id="UP000320293">
    <property type="component" value="Unassembled WGS sequence"/>
</dbReference>
<sequence>MNTPFESYLGSLKNQIIRDLISLYESNPSLFIAIIWEGGFSTANLRNEQTLRIIIQDFICQCNSLNILQLRQVFTKLCEENPGCESLRKARNSLYQNFDYVNSNEDCITKYLVKVKPKLISQGCSSIYNDIIYDGKVFKQVAKAASFKTSIGGLPMRGEAFFIFSYFSSVNDNSLREFATNCFNYAKKNSNFSGILPTVFNLKIPTNICFSISMTNFIDEKTKQQITETNPFEETVDILWYIVPIVYTLNEKQVYFYEEVLESKPWEFLRGEIVWKELRKIIKQTLSD</sequence>
<accession>A0A552FMV9</accession>
<protein>
    <submittedName>
        <fullName evidence="1">Uncharacterized protein</fullName>
    </submittedName>
</protein>
<dbReference type="EMBL" id="SFBF01000186">
    <property type="protein sequence ID" value="TRU48061.1"/>
    <property type="molecule type" value="Genomic_DNA"/>
</dbReference>
<comment type="caution">
    <text evidence="1">The sequence shown here is derived from an EMBL/GenBank/DDBJ whole genome shotgun (WGS) entry which is preliminary data.</text>
</comment>
<dbReference type="AlphaFoldDB" id="A0A552FMV9"/>
<evidence type="ECO:0000313" key="2">
    <source>
        <dbReference type="Proteomes" id="UP000320293"/>
    </source>
</evidence>
<organism evidence="1 2">
    <name type="scientific">Microcystis aeruginosa Ma_QC_Ca_00000000_S207</name>
    <dbReference type="NCBI Taxonomy" id="2486251"/>
    <lineage>
        <taxon>Bacteria</taxon>
        <taxon>Bacillati</taxon>
        <taxon>Cyanobacteriota</taxon>
        <taxon>Cyanophyceae</taxon>
        <taxon>Oscillatoriophycideae</taxon>
        <taxon>Chroococcales</taxon>
        <taxon>Microcystaceae</taxon>
        <taxon>Microcystis</taxon>
    </lineage>
</organism>
<proteinExistence type="predicted"/>